<dbReference type="EMBL" id="JAIWYP010000002">
    <property type="protein sequence ID" value="KAH3874549.1"/>
    <property type="molecule type" value="Genomic_DNA"/>
</dbReference>
<reference evidence="1" key="2">
    <citation type="submission" date="2020-11" db="EMBL/GenBank/DDBJ databases">
        <authorList>
            <person name="McCartney M.A."/>
            <person name="Auch B."/>
            <person name="Kono T."/>
            <person name="Mallez S."/>
            <person name="Becker A."/>
            <person name="Gohl D.M."/>
            <person name="Silverstein K.A.T."/>
            <person name="Koren S."/>
            <person name="Bechman K.B."/>
            <person name="Herman A."/>
            <person name="Abrahante J.E."/>
            <person name="Garbe J."/>
        </authorList>
    </citation>
    <scope>NUCLEOTIDE SEQUENCE</scope>
    <source>
        <strain evidence="1">Duluth1</strain>
        <tissue evidence="1">Whole animal</tissue>
    </source>
</reference>
<evidence type="ECO:0000313" key="1">
    <source>
        <dbReference type="EMBL" id="KAH3874549.1"/>
    </source>
</evidence>
<sequence>MGFSGTSLAPLDFVEKVSAMRDFVFPIGFNGSKYNHMEWRICFNTAETELVNNLNETQVKIIVMLKK</sequence>
<dbReference type="AlphaFoldDB" id="A0A9D4ME79"/>
<reference evidence="1" key="1">
    <citation type="journal article" date="2019" name="bioRxiv">
        <title>The Genome of the Zebra Mussel, Dreissena polymorpha: A Resource for Invasive Species Research.</title>
        <authorList>
            <person name="McCartney M.A."/>
            <person name="Auch B."/>
            <person name="Kono T."/>
            <person name="Mallez S."/>
            <person name="Zhang Y."/>
            <person name="Obille A."/>
            <person name="Becker A."/>
            <person name="Abrahante J.E."/>
            <person name="Garbe J."/>
            <person name="Badalamenti J.P."/>
            <person name="Herman A."/>
            <person name="Mangelson H."/>
            <person name="Liachko I."/>
            <person name="Sullivan S."/>
            <person name="Sone E.D."/>
            <person name="Koren S."/>
            <person name="Silverstein K.A.T."/>
            <person name="Beckman K.B."/>
            <person name="Gohl D.M."/>
        </authorList>
    </citation>
    <scope>NUCLEOTIDE SEQUENCE</scope>
    <source>
        <strain evidence="1">Duluth1</strain>
        <tissue evidence="1">Whole animal</tissue>
    </source>
</reference>
<keyword evidence="2" id="KW-1185">Reference proteome</keyword>
<accession>A0A9D4ME79</accession>
<organism evidence="1 2">
    <name type="scientific">Dreissena polymorpha</name>
    <name type="common">Zebra mussel</name>
    <name type="synonym">Mytilus polymorpha</name>
    <dbReference type="NCBI Taxonomy" id="45954"/>
    <lineage>
        <taxon>Eukaryota</taxon>
        <taxon>Metazoa</taxon>
        <taxon>Spiralia</taxon>
        <taxon>Lophotrochozoa</taxon>
        <taxon>Mollusca</taxon>
        <taxon>Bivalvia</taxon>
        <taxon>Autobranchia</taxon>
        <taxon>Heteroconchia</taxon>
        <taxon>Euheterodonta</taxon>
        <taxon>Imparidentia</taxon>
        <taxon>Neoheterodontei</taxon>
        <taxon>Myida</taxon>
        <taxon>Dreissenoidea</taxon>
        <taxon>Dreissenidae</taxon>
        <taxon>Dreissena</taxon>
    </lineage>
</organism>
<evidence type="ECO:0000313" key="2">
    <source>
        <dbReference type="Proteomes" id="UP000828390"/>
    </source>
</evidence>
<protein>
    <submittedName>
        <fullName evidence="1">Uncharacterized protein</fullName>
    </submittedName>
</protein>
<proteinExistence type="predicted"/>
<dbReference type="Proteomes" id="UP000828390">
    <property type="component" value="Unassembled WGS sequence"/>
</dbReference>
<comment type="caution">
    <text evidence="1">The sequence shown here is derived from an EMBL/GenBank/DDBJ whole genome shotgun (WGS) entry which is preliminary data.</text>
</comment>
<gene>
    <name evidence="1" type="ORF">DPMN_037795</name>
</gene>
<name>A0A9D4ME79_DREPO</name>